<dbReference type="PANTHER" id="PTHR11348:SF34">
    <property type="entry name" value="EPIDERMAL CELL SURFACE RECEPTOR-RELATED"/>
    <property type="match status" value="1"/>
</dbReference>
<feature type="domain" description="Fibronectin type-III" evidence="5">
    <location>
        <begin position="684"/>
        <end position="790"/>
    </location>
</feature>
<feature type="compositionally biased region" description="Low complexity" evidence="2">
    <location>
        <begin position="482"/>
        <end position="495"/>
    </location>
</feature>
<dbReference type="GO" id="GO:0005178">
    <property type="term" value="F:integrin binding"/>
    <property type="evidence" value="ECO:0007669"/>
    <property type="project" value="TreeGrafter"/>
</dbReference>
<feature type="domain" description="Fibronectin type-III" evidence="5">
    <location>
        <begin position="922"/>
        <end position="1019"/>
    </location>
</feature>
<dbReference type="InterPro" id="IPR001007">
    <property type="entry name" value="VWF_dom"/>
</dbReference>
<dbReference type="GO" id="GO:0045597">
    <property type="term" value="P:positive regulation of cell differentiation"/>
    <property type="evidence" value="ECO:0007669"/>
    <property type="project" value="TreeGrafter"/>
</dbReference>
<evidence type="ECO:0000313" key="7">
    <source>
        <dbReference type="Proteomes" id="UP001105220"/>
    </source>
</evidence>
<dbReference type="Proteomes" id="UP001105220">
    <property type="component" value="Unplaced"/>
</dbReference>
<feature type="transmembrane region" description="Helical" evidence="3">
    <location>
        <begin position="1043"/>
        <end position="1068"/>
    </location>
</feature>
<keyword evidence="7" id="KW-1185">Reference proteome</keyword>
<keyword evidence="3" id="KW-0812">Transmembrane</keyword>
<evidence type="ECO:0000256" key="2">
    <source>
        <dbReference type="SAM" id="MobiDB-lite"/>
    </source>
</evidence>
<accession>A0A6E8WDX7</accession>
<dbReference type="InterPro" id="IPR036116">
    <property type="entry name" value="FN3_sf"/>
</dbReference>
<dbReference type="AlphaFoldDB" id="A0A6E8WDX7"/>
<evidence type="ECO:0000313" key="6">
    <source>
        <dbReference type="EnsemblMetazoa" id="ACON029605-PA"/>
    </source>
</evidence>
<keyword evidence="3" id="KW-0472">Membrane</keyword>
<dbReference type="SMART" id="SM00214">
    <property type="entry name" value="VWC"/>
    <property type="match status" value="4"/>
</dbReference>
<feature type="region of interest" description="Disordered" evidence="2">
    <location>
        <begin position="482"/>
        <end position="507"/>
    </location>
</feature>
<protein>
    <submittedName>
        <fullName evidence="6">Fibronectin type-III domain-containing protein</fullName>
    </submittedName>
</protein>
<evidence type="ECO:0000256" key="4">
    <source>
        <dbReference type="SAM" id="SignalP"/>
    </source>
</evidence>
<dbReference type="InterPro" id="IPR003961">
    <property type="entry name" value="FN3_dom"/>
</dbReference>
<sequence length="1104" mass="119098">MVRKKTSKMDTANGRLVLLAAAAVCLMFCWPALAQDAEAPTTTSAGSDEPAPAATSTIANTIEPSEPTTAGSPLEVLPLATNPPTADSGESIATDQPAPVDGTTTTQQAPIDTSAPSTEGTTAQPDTSTSPEVKTVQEDADRTTTTIAPTTVSDVSTAPPTVAAPKPVILHVKSPEEEANDRAGDRPPSILNHFLPSGESSSEELLKMSDVRASAEVRGRAISFGPAEPINFVTAPNLVTTVPPPPGRAPAADQSTKPPAFDDLSDVSMESTDGTEPGLEPADGKSMEMAMMTPGECIFNGIEYKTNATVDKDCDERCHCEEDGKWRCEPRCGRPFIKRGKTALAAGCYENPSKTDDCCATLICPSERLTDGRVEPTPVSEEPTTTIPTTTTTTARAIVTSCIYKNRSYGINERMEVGCEQICTCTSDGEMECAPRCAPLNATRSEQCVVLPDPHDPCCKREFCDVTLDDHEQNSGVMMMMAPASSSSSPSTTAAGPAEQADTSAQPAGCEFKGRPYRLHDQFHDECNALCLCTEAGVHCAKIECPSEFGLDVLDPHCLKWGPEPATFRAIAPRCCPERMRCIDNGTCEYKGQFFDNWSDIPSNLTGCEQHCYCDTGIVECRPACPPVPAAPPSHLPCGSRNARLMPIPGEECCKHWACTPNADNNGIASGPGGHAGGLAFSGLQVDLKVLALDAIDPNTVRVIFLVPQVYVGLHGRVELRYTRTRNNDTSTWQSQVFAPPDDLIATPQLEFELPGLNANTEYRVKITLILRDVNSQPSSQVYTVRTPSDRVITPPSIGIGTGHFPQMSHPTNFLKEIIQDPELRAAEVNSTWAKIAWRKLDDEELDYVDGIQLRYREIDSIVYHATPLIHRALSEYTVEGLQPQTRYEVGIFFIPFPGHGEEVRAGEMLPITTAERVDVYGFEVVVNASKIKATSVEVSWSGVPYPEDKYINIYRAIYQSDSGKEDSSVFKVAKHDSTTGTLIADLKPGTRYRLWLEMYLTNGSIKKSNVVNFITKPGGPAVPGKTDKLAAAGAAGAVNGDYYGPLVVVAVIAALAVMSTLILLLILTRRRVQSATITPPRKNDAAYDNPSYKVEIQQETMNL</sequence>
<feature type="chain" id="PRO_5026070503" evidence="4">
    <location>
        <begin position="35"/>
        <end position="1104"/>
    </location>
</feature>
<dbReference type="SUPFAM" id="SSF49265">
    <property type="entry name" value="Fibronectin type III"/>
    <property type="match status" value="1"/>
</dbReference>
<dbReference type="VEuPathDB" id="VectorBase:ACON029605"/>
<proteinExistence type="predicted"/>
<dbReference type="VEuPathDB" id="VectorBase:ACMO_004078"/>
<dbReference type="KEGG" id="acoz:120947892"/>
<dbReference type="RefSeq" id="XP_040219638.2">
    <property type="nucleotide sequence ID" value="XM_040363704.2"/>
</dbReference>
<evidence type="ECO:0000256" key="1">
    <source>
        <dbReference type="ARBA" id="ARBA00022729"/>
    </source>
</evidence>
<evidence type="ECO:0000256" key="3">
    <source>
        <dbReference type="SAM" id="Phobius"/>
    </source>
</evidence>
<dbReference type="GeneID" id="120947892"/>
<keyword evidence="3" id="KW-1133">Transmembrane helix</keyword>
<organism evidence="6 7">
    <name type="scientific">Anopheles coluzzii</name>
    <name type="common">African malaria mosquito</name>
    <dbReference type="NCBI Taxonomy" id="1518534"/>
    <lineage>
        <taxon>Eukaryota</taxon>
        <taxon>Metazoa</taxon>
        <taxon>Ecdysozoa</taxon>
        <taxon>Arthropoda</taxon>
        <taxon>Hexapoda</taxon>
        <taxon>Insecta</taxon>
        <taxon>Pterygota</taxon>
        <taxon>Neoptera</taxon>
        <taxon>Endopterygota</taxon>
        <taxon>Diptera</taxon>
        <taxon>Nematocera</taxon>
        <taxon>Culicoidea</taxon>
        <taxon>Culicidae</taxon>
        <taxon>Anophelinae</taxon>
        <taxon>Anopheles</taxon>
    </lineage>
</organism>
<feature type="compositionally biased region" description="Polar residues" evidence="2">
    <location>
        <begin position="102"/>
        <end position="132"/>
    </location>
</feature>
<dbReference type="GO" id="GO:0007155">
    <property type="term" value="P:cell adhesion"/>
    <property type="evidence" value="ECO:0007669"/>
    <property type="project" value="TreeGrafter"/>
</dbReference>
<dbReference type="PANTHER" id="PTHR11348">
    <property type="entry name" value="CONNECTIVE TISSUE GROWTH FACTOR-RELATED"/>
    <property type="match status" value="1"/>
</dbReference>
<dbReference type="VEuPathDB" id="VectorBase:ACON2_042381"/>
<dbReference type="CTD" id="40861"/>
<dbReference type="InterPro" id="IPR050941">
    <property type="entry name" value="CCN"/>
</dbReference>
<dbReference type="CDD" id="cd00063">
    <property type="entry name" value="FN3"/>
    <property type="match status" value="3"/>
</dbReference>
<keyword evidence="1 4" id="KW-0732">Signal</keyword>
<dbReference type="EnsemblMetazoa" id="ACON029605-RA">
    <property type="protein sequence ID" value="ACON029605-PA"/>
    <property type="gene ID" value="ACON029605"/>
</dbReference>
<dbReference type="SMART" id="SM00060">
    <property type="entry name" value="FN3"/>
    <property type="match status" value="3"/>
</dbReference>
<dbReference type="PROSITE" id="PS50853">
    <property type="entry name" value="FN3"/>
    <property type="match status" value="3"/>
</dbReference>
<reference evidence="6" key="2">
    <citation type="submission" date="2020-05" db="UniProtKB">
        <authorList>
            <consortium name="EnsemblMetazoa"/>
        </authorList>
    </citation>
    <scope>IDENTIFICATION</scope>
    <source>
        <strain evidence="6">Ngousso</strain>
    </source>
</reference>
<dbReference type="InterPro" id="IPR013783">
    <property type="entry name" value="Ig-like_fold"/>
</dbReference>
<dbReference type="GO" id="GO:0005615">
    <property type="term" value="C:extracellular space"/>
    <property type="evidence" value="ECO:0007669"/>
    <property type="project" value="TreeGrafter"/>
</dbReference>
<feature type="signal peptide" evidence="4">
    <location>
        <begin position="1"/>
        <end position="34"/>
    </location>
</feature>
<reference key="1">
    <citation type="journal article" date="2019" name="Genes (Basel)">
        <title>A High-Quality De novo Genome Assembly from a Single Mosquito Using PacBio Sequencing.</title>
        <authorList>
            <person name="Kingan S.B."/>
            <person name="Heaton H."/>
            <person name="Cudini J."/>
            <person name="Lambert C.C."/>
            <person name="Baybayan P."/>
            <person name="Galvin B.D."/>
            <person name="Durbin R."/>
            <person name="Korlach J."/>
            <person name="Lawniczak M.K.N."/>
        </authorList>
    </citation>
    <scope>NUCLEOTIDE SEQUENCE [LARGE SCALE GENOMIC DNA]</scope>
    <source>
        <strain>Mali-NIH</strain>
    </source>
</reference>
<evidence type="ECO:0000259" key="5">
    <source>
        <dbReference type="PROSITE" id="PS50853"/>
    </source>
</evidence>
<feature type="domain" description="Fibronectin type-III" evidence="5">
    <location>
        <begin position="818"/>
        <end position="917"/>
    </location>
</feature>
<dbReference type="Gene3D" id="2.60.40.10">
    <property type="entry name" value="Immunoglobulins"/>
    <property type="match status" value="3"/>
</dbReference>
<feature type="region of interest" description="Disordered" evidence="2">
    <location>
        <begin position="241"/>
        <end position="284"/>
    </location>
</feature>
<name>A0A6E8WDX7_ANOCL</name>
<feature type="region of interest" description="Disordered" evidence="2">
    <location>
        <begin position="63"/>
        <end position="143"/>
    </location>
</feature>